<accession>A0A197K0F8</accession>
<keyword evidence="2" id="KW-1185">Reference proteome</keyword>
<gene>
    <name evidence="1" type="ORF">K457DRAFT_18823</name>
</gene>
<protein>
    <submittedName>
        <fullName evidence="1">Uncharacterized protein</fullName>
    </submittedName>
</protein>
<evidence type="ECO:0000313" key="2">
    <source>
        <dbReference type="Proteomes" id="UP000078512"/>
    </source>
</evidence>
<sequence length="133" mass="15069">MRPWPPAILAGLCLEPWPARLAYYPEPKNIDRSANAPPAIRQLQHDLKQLKICAYPPIDDNLSRRKSSARNPRIYVSMLNEASQHELGQELDQSIANEADARPKKVQDLSSEEDAWFIHIAWARCIHVSGAGY</sequence>
<dbReference type="EMBL" id="KV442038">
    <property type="protein sequence ID" value="OAQ29974.1"/>
    <property type="molecule type" value="Genomic_DNA"/>
</dbReference>
<proteinExistence type="predicted"/>
<dbReference type="Proteomes" id="UP000078512">
    <property type="component" value="Unassembled WGS sequence"/>
</dbReference>
<name>A0A197K0F8_9FUNG</name>
<evidence type="ECO:0000313" key="1">
    <source>
        <dbReference type="EMBL" id="OAQ29974.1"/>
    </source>
</evidence>
<organism evidence="1 2">
    <name type="scientific">Linnemannia elongata AG-77</name>
    <dbReference type="NCBI Taxonomy" id="1314771"/>
    <lineage>
        <taxon>Eukaryota</taxon>
        <taxon>Fungi</taxon>
        <taxon>Fungi incertae sedis</taxon>
        <taxon>Mucoromycota</taxon>
        <taxon>Mortierellomycotina</taxon>
        <taxon>Mortierellomycetes</taxon>
        <taxon>Mortierellales</taxon>
        <taxon>Mortierellaceae</taxon>
        <taxon>Linnemannia</taxon>
    </lineage>
</organism>
<reference evidence="1 2" key="1">
    <citation type="submission" date="2016-05" db="EMBL/GenBank/DDBJ databases">
        <title>Genome sequencing reveals origins of a unique bacterial endosymbiosis in the earliest lineages of terrestrial Fungi.</title>
        <authorList>
            <consortium name="DOE Joint Genome Institute"/>
            <person name="Uehling J."/>
            <person name="Gryganskyi A."/>
            <person name="Hameed K."/>
            <person name="Tschaplinski T."/>
            <person name="Misztal P."/>
            <person name="Wu S."/>
            <person name="Desiro A."/>
            <person name="Vande Pol N."/>
            <person name="Du Z.-Y."/>
            <person name="Zienkiewicz A."/>
            <person name="Zienkiewicz K."/>
            <person name="Morin E."/>
            <person name="Tisserant E."/>
            <person name="Splivallo R."/>
            <person name="Hainaut M."/>
            <person name="Henrissat B."/>
            <person name="Ohm R."/>
            <person name="Kuo A."/>
            <person name="Yan J."/>
            <person name="Lipzen A."/>
            <person name="Nolan M."/>
            <person name="Labutti K."/>
            <person name="Barry K."/>
            <person name="Goldstein A."/>
            <person name="Labbe J."/>
            <person name="Schadt C."/>
            <person name="Tuskan G."/>
            <person name="Grigoriev I."/>
            <person name="Martin F."/>
            <person name="Vilgalys R."/>
            <person name="Bonito G."/>
        </authorList>
    </citation>
    <scope>NUCLEOTIDE SEQUENCE [LARGE SCALE GENOMIC DNA]</scope>
    <source>
        <strain evidence="1 2">AG-77</strain>
    </source>
</reference>
<dbReference type="AlphaFoldDB" id="A0A197K0F8"/>